<evidence type="ECO:0000313" key="1">
    <source>
        <dbReference type="EMBL" id="KAK8565030.1"/>
    </source>
</evidence>
<accession>A0ABR2ESR2</accession>
<dbReference type="Proteomes" id="UP001472677">
    <property type="component" value="Unassembled WGS sequence"/>
</dbReference>
<organism evidence="1 2">
    <name type="scientific">Hibiscus sabdariffa</name>
    <name type="common">roselle</name>
    <dbReference type="NCBI Taxonomy" id="183260"/>
    <lineage>
        <taxon>Eukaryota</taxon>
        <taxon>Viridiplantae</taxon>
        <taxon>Streptophyta</taxon>
        <taxon>Embryophyta</taxon>
        <taxon>Tracheophyta</taxon>
        <taxon>Spermatophyta</taxon>
        <taxon>Magnoliopsida</taxon>
        <taxon>eudicotyledons</taxon>
        <taxon>Gunneridae</taxon>
        <taxon>Pentapetalae</taxon>
        <taxon>rosids</taxon>
        <taxon>malvids</taxon>
        <taxon>Malvales</taxon>
        <taxon>Malvaceae</taxon>
        <taxon>Malvoideae</taxon>
        <taxon>Hibiscus</taxon>
    </lineage>
</organism>
<reference evidence="1 2" key="1">
    <citation type="journal article" date="2024" name="G3 (Bethesda)">
        <title>Genome assembly of Hibiscus sabdariffa L. provides insights into metabolisms of medicinal natural products.</title>
        <authorList>
            <person name="Kim T."/>
        </authorList>
    </citation>
    <scope>NUCLEOTIDE SEQUENCE [LARGE SCALE GENOMIC DNA]</scope>
    <source>
        <strain evidence="1">TK-2024</strain>
        <tissue evidence="1">Old leaves</tissue>
    </source>
</reference>
<name>A0ABR2ESR2_9ROSI</name>
<comment type="caution">
    <text evidence="1">The sequence shown here is derived from an EMBL/GenBank/DDBJ whole genome shotgun (WGS) entry which is preliminary data.</text>
</comment>
<gene>
    <name evidence="1" type="ORF">V6N12_058606</name>
</gene>
<dbReference type="EMBL" id="JBBPBM010000010">
    <property type="protein sequence ID" value="KAK8565030.1"/>
    <property type="molecule type" value="Genomic_DNA"/>
</dbReference>
<protein>
    <submittedName>
        <fullName evidence="1">Uncharacterized protein</fullName>
    </submittedName>
</protein>
<evidence type="ECO:0000313" key="2">
    <source>
        <dbReference type="Proteomes" id="UP001472677"/>
    </source>
</evidence>
<keyword evidence="2" id="KW-1185">Reference proteome</keyword>
<proteinExistence type="predicted"/>
<sequence length="87" mass="10135">MTISKSGWELVETKWKCKEKRGVDDEEDVLHDVDDPMNLIIDEHHTDTDAADTLPEADLPPHFRVLLHSIDMRLTTMQSELDERHQN</sequence>